<sequence length="226" mass="26203">NQIVTPRTIDTNSERTNWEMRELIVQKGLPRALVHQREKRQKSFSNPDGLLLELQGFAKRFGSLLRFMNWPRSFDDRKNVGKFDNWQEWEKKFVLERWIPSVVGTPLDPNDLHEHMLGLIWSKRPEAKEKPQHIRLPDETPPAAVNLQVLLENVIENDLFVGDAILEQILDLLRFGKARTSRTPLITPGDPGNSKFLGLVKSGSMGRRFSDDERQLVEDWIKSLTE</sequence>
<organism evidence="1">
    <name type="scientific">marine sediment metagenome</name>
    <dbReference type="NCBI Taxonomy" id="412755"/>
    <lineage>
        <taxon>unclassified sequences</taxon>
        <taxon>metagenomes</taxon>
        <taxon>ecological metagenomes</taxon>
    </lineage>
</organism>
<reference evidence="1" key="1">
    <citation type="journal article" date="2014" name="Front. Microbiol.">
        <title>High frequency of phylogenetically diverse reductive dehalogenase-homologous genes in deep subseafloor sedimentary metagenomes.</title>
        <authorList>
            <person name="Kawai M."/>
            <person name="Futagami T."/>
            <person name="Toyoda A."/>
            <person name="Takaki Y."/>
            <person name="Nishi S."/>
            <person name="Hori S."/>
            <person name="Arai W."/>
            <person name="Tsubouchi T."/>
            <person name="Morono Y."/>
            <person name="Uchiyama I."/>
            <person name="Ito T."/>
            <person name="Fujiyama A."/>
            <person name="Inagaki F."/>
            <person name="Takami H."/>
        </authorList>
    </citation>
    <scope>NUCLEOTIDE SEQUENCE</scope>
    <source>
        <strain evidence="1">Expedition CK06-06</strain>
    </source>
</reference>
<dbReference type="AlphaFoldDB" id="X0ZBK4"/>
<protein>
    <submittedName>
        <fullName evidence="1">Uncharacterized protein</fullName>
    </submittedName>
</protein>
<gene>
    <name evidence="1" type="ORF">S01H4_10640</name>
</gene>
<name>X0ZBK4_9ZZZZ</name>
<evidence type="ECO:0000313" key="1">
    <source>
        <dbReference type="EMBL" id="GAG66569.1"/>
    </source>
</evidence>
<feature type="non-terminal residue" evidence="1">
    <location>
        <position position="1"/>
    </location>
</feature>
<dbReference type="EMBL" id="BART01004117">
    <property type="protein sequence ID" value="GAG66569.1"/>
    <property type="molecule type" value="Genomic_DNA"/>
</dbReference>
<accession>X0ZBK4</accession>
<proteinExistence type="predicted"/>
<comment type="caution">
    <text evidence="1">The sequence shown here is derived from an EMBL/GenBank/DDBJ whole genome shotgun (WGS) entry which is preliminary data.</text>
</comment>